<evidence type="ECO:0000259" key="7">
    <source>
        <dbReference type="Pfam" id="PF08281"/>
    </source>
</evidence>
<dbReference type="PANTHER" id="PTHR43133:SF65">
    <property type="entry name" value="ECF RNA POLYMERASE SIGMA FACTOR SIGG"/>
    <property type="match status" value="1"/>
</dbReference>
<reference evidence="9 11" key="1">
    <citation type="submission" date="2015-12" db="EMBL/GenBank/DDBJ databases">
        <title>Amycolatopsis regifaucium genome sequencing and assembly.</title>
        <authorList>
            <person name="Mayilraj S."/>
        </authorList>
    </citation>
    <scope>NUCLEOTIDE SEQUENCE [LARGE SCALE GENOMIC DNA]</scope>
    <source>
        <strain evidence="9 11">GY080</strain>
    </source>
</reference>
<comment type="subunit">
    <text evidence="2">Interacts transiently with the RNA polymerase catalytic core formed by RpoA, RpoB, RpoC and RpoZ (2 alpha, 1 beta, 1 beta' and 1 omega subunit) to form the RNA polymerase holoenzyme that can initiate transcription.</text>
</comment>
<dbReference type="InterPro" id="IPR013249">
    <property type="entry name" value="RNA_pol_sigma70_r4_t2"/>
</dbReference>
<dbReference type="SUPFAM" id="SSF88659">
    <property type="entry name" value="Sigma3 and sigma4 domains of RNA polymerase sigma factors"/>
    <property type="match status" value="1"/>
</dbReference>
<keyword evidence="3" id="KW-0805">Transcription regulation</keyword>
<evidence type="ECO:0000256" key="3">
    <source>
        <dbReference type="ARBA" id="ARBA00023015"/>
    </source>
</evidence>
<reference evidence="10 12" key="2">
    <citation type="submission" date="2016-11" db="EMBL/GenBank/DDBJ databases">
        <title>Genome sequencing of Amycolatopsis regifaucium.</title>
        <authorList>
            <person name="Mayilraj S."/>
            <person name="Kaur N."/>
        </authorList>
    </citation>
    <scope>NUCLEOTIDE SEQUENCE [LARGE SCALE GENOMIC DNA]</scope>
    <source>
        <strain evidence="10 12">GY080</strain>
    </source>
</reference>
<keyword evidence="4" id="KW-0731">Sigma factor</keyword>
<name>A0A154MGH9_9PSEU</name>
<dbReference type="InterPro" id="IPR013324">
    <property type="entry name" value="RNA_pol_sigma_r3/r4-like"/>
</dbReference>
<dbReference type="NCBIfam" id="NF006089">
    <property type="entry name" value="PRK08241.1"/>
    <property type="match status" value="1"/>
</dbReference>
<keyword evidence="12" id="KW-1185">Reference proteome</keyword>
<dbReference type="Gene3D" id="3.10.450.50">
    <property type="match status" value="1"/>
</dbReference>
<proteinExistence type="inferred from homology"/>
<dbReference type="NCBIfam" id="TIGR02937">
    <property type="entry name" value="sigma70-ECF"/>
    <property type="match status" value="1"/>
</dbReference>
<dbReference type="Proteomes" id="UP000076321">
    <property type="component" value="Unassembled WGS sequence"/>
</dbReference>
<accession>A0A154MGH9</accession>
<dbReference type="InterPro" id="IPR036388">
    <property type="entry name" value="WH-like_DNA-bd_sf"/>
</dbReference>
<evidence type="ECO:0000313" key="11">
    <source>
        <dbReference type="Proteomes" id="UP000076321"/>
    </source>
</evidence>
<evidence type="ECO:0000313" key="12">
    <source>
        <dbReference type="Proteomes" id="UP000186883"/>
    </source>
</evidence>
<dbReference type="EMBL" id="LOBU02000039">
    <property type="protein sequence ID" value="OKA03171.1"/>
    <property type="molecule type" value="Genomic_DNA"/>
</dbReference>
<evidence type="ECO:0000256" key="4">
    <source>
        <dbReference type="ARBA" id="ARBA00023082"/>
    </source>
</evidence>
<dbReference type="EMBL" id="LQCI01000024">
    <property type="protein sequence ID" value="KZB83177.1"/>
    <property type="molecule type" value="Genomic_DNA"/>
</dbReference>
<dbReference type="Pfam" id="PF12680">
    <property type="entry name" value="SnoaL_2"/>
    <property type="match status" value="1"/>
</dbReference>
<feature type="domain" description="RNA polymerase sigma-70 region 2" evidence="6">
    <location>
        <begin position="26"/>
        <end position="93"/>
    </location>
</feature>
<dbReference type="Gene3D" id="1.10.1740.10">
    <property type="match status" value="1"/>
</dbReference>
<evidence type="ECO:0000313" key="9">
    <source>
        <dbReference type="EMBL" id="KZB83177.1"/>
    </source>
</evidence>
<gene>
    <name evidence="10" type="ORF">ATP06_0237205</name>
    <name evidence="9" type="ORF">AVL48_36795</name>
</gene>
<dbReference type="GO" id="GO:0016987">
    <property type="term" value="F:sigma factor activity"/>
    <property type="evidence" value="ECO:0007669"/>
    <property type="project" value="UniProtKB-KW"/>
</dbReference>
<evidence type="ECO:0000256" key="2">
    <source>
        <dbReference type="ARBA" id="ARBA00011344"/>
    </source>
</evidence>
<dbReference type="InterPro" id="IPR014305">
    <property type="entry name" value="RNA_pol_sigma-G_actinobac"/>
</dbReference>
<dbReference type="InterPro" id="IPR007627">
    <property type="entry name" value="RNA_pol_sigma70_r2"/>
</dbReference>
<evidence type="ECO:0000259" key="6">
    <source>
        <dbReference type="Pfam" id="PF04542"/>
    </source>
</evidence>
<feature type="domain" description="RNA polymerase sigma factor 70 region 4 type 2" evidence="7">
    <location>
        <begin position="145"/>
        <end position="195"/>
    </location>
</feature>
<organism evidence="9 11">
    <name type="scientific">Amycolatopsis regifaucium</name>
    <dbReference type="NCBI Taxonomy" id="546365"/>
    <lineage>
        <taxon>Bacteria</taxon>
        <taxon>Bacillati</taxon>
        <taxon>Actinomycetota</taxon>
        <taxon>Actinomycetes</taxon>
        <taxon>Pseudonocardiales</taxon>
        <taxon>Pseudonocardiaceae</taxon>
        <taxon>Amycolatopsis</taxon>
    </lineage>
</organism>
<evidence type="ECO:0000256" key="5">
    <source>
        <dbReference type="ARBA" id="ARBA00023163"/>
    </source>
</evidence>
<sequence length="334" mass="36700">MDNTLCTQATDLERARDGDEAAFTRLVAPLHTELRAYCYRILGSVHDADDALQDALVRAWRAFGRFEGRSSLRTWLYTVATRTSLDLADARGRRALPMDLGPASERAMIEGNDPVTDVAWLGPYPANASDDLGDRYVYRESVELAFVATLQHLPGNQRAALVLFEVLSFSAAEIAEIMSTSTSSVNSAIARARITLGAKMLRSSQPSTDDGRLRHLATSFADALTNGDPDALVALLCEDVTWTMPPLPHWYRGRDAVVDFAVEVPMTRCPSWRYLLTTANGLPAVAFYLGEHPNARHDPWSITAFTVHHGLITTITSFIDAHHFTPFGLPAALS</sequence>
<dbReference type="NCBIfam" id="TIGR02960">
    <property type="entry name" value="SigX5"/>
    <property type="match status" value="1"/>
</dbReference>
<dbReference type="AlphaFoldDB" id="A0A154MGH9"/>
<dbReference type="InterPro" id="IPR039425">
    <property type="entry name" value="RNA_pol_sigma-70-like"/>
</dbReference>
<comment type="caution">
    <text evidence="9">The sequence shown here is derived from an EMBL/GenBank/DDBJ whole genome shotgun (WGS) entry which is preliminary data.</text>
</comment>
<protein>
    <submittedName>
        <fullName evidence="9">RNA polymerase subunit sigma-70</fullName>
    </submittedName>
</protein>
<dbReference type="Proteomes" id="UP000186883">
    <property type="component" value="Unassembled WGS sequence"/>
</dbReference>
<feature type="domain" description="SnoaL-like" evidence="8">
    <location>
        <begin position="219"/>
        <end position="313"/>
    </location>
</feature>
<dbReference type="InterPro" id="IPR037401">
    <property type="entry name" value="SnoaL-like"/>
</dbReference>
<dbReference type="InterPro" id="IPR014284">
    <property type="entry name" value="RNA_pol_sigma-70_dom"/>
</dbReference>
<evidence type="ECO:0000256" key="1">
    <source>
        <dbReference type="ARBA" id="ARBA00010641"/>
    </source>
</evidence>
<dbReference type="SUPFAM" id="SSF54427">
    <property type="entry name" value="NTF2-like"/>
    <property type="match status" value="1"/>
</dbReference>
<dbReference type="InterPro" id="IPR032710">
    <property type="entry name" value="NTF2-like_dom_sf"/>
</dbReference>
<dbReference type="PANTHER" id="PTHR43133">
    <property type="entry name" value="RNA POLYMERASE ECF-TYPE SIGMA FACTO"/>
    <property type="match status" value="1"/>
</dbReference>
<evidence type="ECO:0000313" key="10">
    <source>
        <dbReference type="EMBL" id="OKA03171.1"/>
    </source>
</evidence>
<dbReference type="RefSeq" id="WP_061988467.1">
    <property type="nucleotide sequence ID" value="NZ_FOPQ01000022.1"/>
</dbReference>
<comment type="similarity">
    <text evidence="1">Belongs to the sigma-70 factor family. ECF subfamily.</text>
</comment>
<dbReference type="SUPFAM" id="SSF88946">
    <property type="entry name" value="Sigma2 domain of RNA polymerase sigma factors"/>
    <property type="match status" value="1"/>
</dbReference>
<dbReference type="OrthoDB" id="3806887at2"/>
<dbReference type="Pfam" id="PF08281">
    <property type="entry name" value="Sigma70_r4_2"/>
    <property type="match status" value="1"/>
</dbReference>
<dbReference type="GO" id="GO:0006352">
    <property type="term" value="P:DNA-templated transcription initiation"/>
    <property type="evidence" value="ECO:0007669"/>
    <property type="project" value="InterPro"/>
</dbReference>
<dbReference type="InterPro" id="IPR013325">
    <property type="entry name" value="RNA_pol_sigma_r2"/>
</dbReference>
<dbReference type="Gene3D" id="1.10.10.10">
    <property type="entry name" value="Winged helix-like DNA-binding domain superfamily/Winged helix DNA-binding domain"/>
    <property type="match status" value="1"/>
</dbReference>
<keyword evidence="5" id="KW-0804">Transcription</keyword>
<dbReference type="Pfam" id="PF04542">
    <property type="entry name" value="Sigma70_r2"/>
    <property type="match status" value="1"/>
</dbReference>
<dbReference type="GO" id="GO:0003677">
    <property type="term" value="F:DNA binding"/>
    <property type="evidence" value="ECO:0007669"/>
    <property type="project" value="InterPro"/>
</dbReference>
<evidence type="ECO:0000259" key="8">
    <source>
        <dbReference type="Pfam" id="PF12680"/>
    </source>
</evidence>